<keyword evidence="2" id="KW-1185">Reference proteome</keyword>
<sequence length="73" mass="7873">MNDPTTAPLTFWQKSPNCWQIASQFVVGFPLCAKYTMAAAAAPAAVVRVSATYSKRVAGKQNRKAIAPKLGKF</sequence>
<dbReference type="EMBL" id="JAXQNO010000010">
    <property type="protein sequence ID" value="KAK4790369.1"/>
    <property type="molecule type" value="Genomic_DNA"/>
</dbReference>
<reference evidence="1 2" key="1">
    <citation type="journal article" date="2023" name="Hortic Res">
        <title>Pangenome of water caltrop reveals structural variations and asymmetric subgenome divergence after allopolyploidization.</title>
        <authorList>
            <person name="Zhang X."/>
            <person name="Chen Y."/>
            <person name="Wang L."/>
            <person name="Yuan Y."/>
            <person name="Fang M."/>
            <person name="Shi L."/>
            <person name="Lu R."/>
            <person name="Comes H.P."/>
            <person name="Ma Y."/>
            <person name="Chen Y."/>
            <person name="Huang G."/>
            <person name="Zhou Y."/>
            <person name="Zheng Z."/>
            <person name="Qiu Y."/>
        </authorList>
    </citation>
    <scope>NUCLEOTIDE SEQUENCE [LARGE SCALE GENOMIC DNA]</scope>
    <source>
        <strain evidence="1">F231</strain>
    </source>
</reference>
<evidence type="ECO:0000313" key="1">
    <source>
        <dbReference type="EMBL" id="KAK4790369.1"/>
    </source>
</evidence>
<organism evidence="1 2">
    <name type="scientific">Trapa natans</name>
    <name type="common">Water chestnut</name>
    <dbReference type="NCBI Taxonomy" id="22666"/>
    <lineage>
        <taxon>Eukaryota</taxon>
        <taxon>Viridiplantae</taxon>
        <taxon>Streptophyta</taxon>
        <taxon>Embryophyta</taxon>
        <taxon>Tracheophyta</taxon>
        <taxon>Spermatophyta</taxon>
        <taxon>Magnoliopsida</taxon>
        <taxon>eudicotyledons</taxon>
        <taxon>Gunneridae</taxon>
        <taxon>Pentapetalae</taxon>
        <taxon>rosids</taxon>
        <taxon>malvids</taxon>
        <taxon>Myrtales</taxon>
        <taxon>Lythraceae</taxon>
        <taxon>Trapa</taxon>
    </lineage>
</organism>
<dbReference type="Proteomes" id="UP001346149">
    <property type="component" value="Unassembled WGS sequence"/>
</dbReference>
<name>A0AAN7R2X9_TRANT</name>
<dbReference type="AlphaFoldDB" id="A0AAN7R2X9"/>
<proteinExistence type="predicted"/>
<protein>
    <submittedName>
        <fullName evidence="1">Uncharacterized protein</fullName>
    </submittedName>
</protein>
<evidence type="ECO:0000313" key="2">
    <source>
        <dbReference type="Proteomes" id="UP001346149"/>
    </source>
</evidence>
<gene>
    <name evidence="1" type="ORF">SAY86_017673</name>
</gene>
<accession>A0AAN7R2X9</accession>
<comment type="caution">
    <text evidence="1">The sequence shown here is derived from an EMBL/GenBank/DDBJ whole genome shotgun (WGS) entry which is preliminary data.</text>
</comment>